<gene>
    <name evidence="1" type="ORF">S01H4_45282</name>
</gene>
<dbReference type="AlphaFoldDB" id="X1CY99"/>
<evidence type="ECO:0008006" key="2">
    <source>
        <dbReference type="Google" id="ProtNLM"/>
    </source>
</evidence>
<name>X1CY99_9ZZZZ</name>
<reference evidence="1" key="1">
    <citation type="journal article" date="2014" name="Front. Microbiol.">
        <title>High frequency of phylogenetically diverse reductive dehalogenase-homologous genes in deep subseafloor sedimentary metagenomes.</title>
        <authorList>
            <person name="Kawai M."/>
            <person name="Futagami T."/>
            <person name="Toyoda A."/>
            <person name="Takaki Y."/>
            <person name="Nishi S."/>
            <person name="Hori S."/>
            <person name="Arai W."/>
            <person name="Tsubouchi T."/>
            <person name="Morono Y."/>
            <person name="Uchiyama I."/>
            <person name="Ito T."/>
            <person name="Fujiyama A."/>
            <person name="Inagaki F."/>
            <person name="Takami H."/>
        </authorList>
    </citation>
    <scope>NUCLEOTIDE SEQUENCE</scope>
    <source>
        <strain evidence="1">Expedition CK06-06</strain>
    </source>
</reference>
<sequence>HTQTEYAKLKSVSRQYITKLVKLKKLKTYLCPIAGKYLIIDCDENSKRFKES</sequence>
<comment type="caution">
    <text evidence="1">The sequence shown here is derived from an EMBL/GenBank/DDBJ whole genome shotgun (WGS) entry which is preliminary data.</text>
</comment>
<dbReference type="EMBL" id="BART01025194">
    <property type="protein sequence ID" value="GAG97902.1"/>
    <property type="molecule type" value="Genomic_DNA"/>
</dbReference>
<protein>
    <recommendedName>
        <fullName evidence="2">Helix-turn-helix domain-containing protein</fullName>
    </recommendedName>
</protein>
<evidence type="ECO:0000313" key="1">
    <source>
        <dbReference type="EMBL" id="GAG97902.1"/>
    </source>
</evidence>
<accession>X1CY99</accession>
<proteinExistence type="predicted"/>
<feature type="non-terminal residue" evidence="1">
    <location>
        <position position="1"/>
    </location>
</feature>
<organism evidence="1">
    <name type="scientific">marine sediment metagenome</name>
    <dbReference type="NCBI Taxonomy" id="412755"/>
    <lineage>
        <taxon>unclassified sequences</taxon>
        <taxon>metagenomes</taxon>
        <taxon>ecological metagenomes</taxon>
    </lineage>
</organism>